<feature type="compositionally biased region" description="Basic and acidic residues" evidence="12">
    <location>
        <begin position="590"/>
        <end position="602"/>
    </location>
</feature>
<dbReference type="Pfam" id="PF02148">
    <property type="entry name" value="zf-UBP"/>
    <property type="match status" value="1"/>
</dbReference>
<keyword evidence="7 11" id="KW-0788">Thiol protease</keyword>
<evidence type="ECO:0000256" key="5">
    <source>
        <dbReference type="ARBA" id="ARBA00022786"/>
    </source>
</evidence>
<evidence type="ECO:0000256" key="2">
    <source>
        <dbReference type="ARBA" id="ARBA00022670"/>
    </source>
</evidence>
<dbReference type="PROSITE" id="PS00972">
    <property type="entry name" value="USP_1"/>
    <property type="match status" value="1"/>
</dbReference>
<dbReference type="OrthoDB" id="2020758at2759"/>
<keyword evidence="9" id="KW-0539">Nucleus</keyword>
<feature type="compositionally biased region" description="Polar residues" evidence="12">
    <location>
        <begin position="606"/>
        <end position="620"/>
    </location>
</feature>
<dbReference type="AlphaFoldDB" id="A0A401NW62"/>
<dbReference type="FunFam" id="3.90.70.10:FF:000102">
    <property type="entry name" value="Ubiquitinyl hydrolase 1"/>
    <property type="match status" value="1"/>
</dbReference>
<evidence type="ECO:0000259" key="14">
    <source>
        <dbReference type="PROSITE" id="PS50271"/>
    </source>
</evidence>
<dbReference type="EMBL" id="BFAA01001413">
    <property type="protein sequence ID" value="GCB65074.1"/>
    <property type="molecule type" value="Genomic_DNA"/>
</dbReference>
<dbReference type="PANTHER" id="PTHR21646">
    <property type="entry name" value="UBIQUITIN CARBOXYL-TERMINAL HYDROLASE"/>
    <property type="match status" value="1"/>
</dbReference>
<dbReference type="SUPFAM" id="SSF54001">
    <property type="entry name" value="Cysteine proteinases"/>
    <property type="match status" value="1"/>
</dbReference>
<feature type="region of interest" description="Disordered" evidence="12">
    <location>
        <begin position="1"/>
        <end position="38"/>
    </location>
</feature>
<accession>A0A401NW62</accession>
<proteinExistence type="inferred from homology"/>
<name>A0A401NW62_SCYTO</name>
<dbReference type="PANTHER" id="PTHR21646:SF12">
    <property type="entry name" value="UBIQUITIN CARBOXYL-TERMINAL HYDROLASE 16"/>
    <property type="match status" value="1"/>
</dbReference>
<evidence type="ECO:0000313" key="16">
    <source>
        <dbReference type="Proteomes" id="UP000288216"/>
    </source>
</evidence>
<organism evidence="15 16">
    <name type="scientific">Scyliorhinus torazame</name>
    <name type="common">Cloudy catshark</name>
    <name type="synonym">Catulus torazame</name>
    <dbReference type="NCBI Taxonomy" id="75743"/>
    <lineage>
        <taxon>Eukaryota</taxon>
        <taxon>Metazoa</taxon>
        <taxon>Chordata</taxon>
        <taxon>Craniata</taxon>
        <taxon>Vertebrata</taxon>
        <taxon>Chondrichthyes</taxon>
        <taxon>Elasmobranchii</taxon>
        <taxon>Galeomorphii</taxon>
        <taxon>Galeoidea</taxon>
        <taxon>Carcharhiniformes</taxon>
        <taxon>Scyliorhinidae</taxon>
        <taxon>Scyliorhinus</taxon>
    </lineage>
</organism>
<dbReference type="CDD" id="cd02667">
    <property type="entry name" value="Peptidase_C19K"/>
    <property type="match status" value="1"/>
</dbReference>
<feature type="compositionally biased region" description="Acidic residues" evidence="12">
    <location>
        <begin position="579"/>
        <end position="589"/>
    </location>
</feature>
<dbReference type="Gene3D" id="3.30.40.10">
    <property type="entry name" value="Zinc/RING finger domain, C3HC4 (zinc finger)"/>
    <property type="match status" value="1"/>
</dbReference>
<dbReference type="GO" id="GO:0008270">
    <property type="term" value="F:zinc ion binding"/>
    <property type="evidence" value="ECO:0007669"/>
    <property type="project" value="UniProtKB-KW"/>
</dbReference>
<dbReference type="GO" id="GO:0004843">
    <property type="term" value="F:cysteine-type deubiquitinase activity"/>
    <property type="evidence" value="ECO:0007669"/>
    <property type="project" value="UniProtKB-UniRule"/>
</dbReference>
<comment type="similarity">
    <text evidence="11">Belongs to the peptidase C19 family.</text>
</comment>
<dbReference type="GO" id="GO:0016579">
    <property type="term" value="P:protein deubiquitination"/>
    <property type="evidence" value="ECO:0007669"/>
    <property type="project" value="InterPro"/>
</dbReference>
<evidence type="ECO:0000256" key="9">
    <source>
        <dbReference type="ARBA" id="ARBA00023242"/>
    </source>
</evidence>
<feature type="compositionally biased region" description="Basic and acidic residues" evidence="12">
    <location>
        <begin position="520"/>
        <end position="533"/>
    </location>
</feature>
<comment type="catalytic activity">
    <reaction evidence="1 11">
        <text>Thiol-dependent hydrolysis of ester, thioester, amide, peptide and isopeptide bonds formed by the C-terminal Gly of ubiquitin (a 76-residue protein attached to proteins as an intracellular targeting signal).</text>
        <dbReference type="EC" id="3.4.19.12"/>
    </reaction>
</comment>
<feature type="region of interest" description="Disordered" evidence="12">
    <location>
        <begin position="196"/>
        <end position="227"/>
    </location>
</feature>
<evidence type="ECO:0000259" key="13">
    <source>
        <dbReference type="PROSITE" id="PS50235"/>
    </source>
</evidence>
<keyword evidence="2 11" id="KW-0645">Protease</keyword>
<dbReference type="GO" id="GO:0006508">
    <property type="term" value="P:proteolysis"/>
    <property type="evidence" value="ECO:0007669"/>
    <property type="project" value="UniProtKB-KW"/>
</dbReference>
<keyword evidence="3" id="KW-0479">Metal-binding</keyword>
<evidence type="ECO:0000256" key="10">
    <source>
        <dbReference type="PROSITE-ProRule" id="PRU00502"/>
    </source>
</evidence>
<feature type="compositionally biased region" description="Basic residues" evidence="12">
    <location>
        <begin position="479"/>
        <end position="502"/>
    </location>
</feature>
<dbReference type="Gene3D" id="3.90.70.10">
    <property type="entry name" value="Cysteine proteinases"/>
    <property type="match status" value="2"/>
</dbReference>
<feature type="region of interest" description="Disordered" evidence="12">
    <location>
        <begin position="434"/>
        <end position="626"/>
    </location>
</feature>
<dbReference type="Pfam" id="PF00443">
    <property type="entry name" value="UCH"/>
    <property type="match status" value="1"/>
</dbReference>
<dbReference type="PROSITE" id="PS50235">
    <property type="entry name" value="USP_3"/>
    <property type="match status" value="1"/>
</dbReference>
<dbReference type="InterPro" id="IPR038765">
    <property type="entry name" value="Papain-like_cys_pep_sf"/>
</dbReference>
<keyword evidence="6 11" id="KW-0378">Hydrolase</keyword>
<dbReference type="SUPFAM" id="SSF57850">
    <property type="entry name" value="RING/U-box"/>
    <property type="match status" value="1"/>
</dbReference>
<dbReference type="InterPro" id="IPR013083">
    <property type="entry name" value="Znf_RING/FYVE/PHD"/>
</dbReference>
<feature type="compositionally biased region" description="Polar residues" evidence="12">
    <location>
        <begin position="1"/>
        <end position="17"/>
    </location>
</feature>
<keyword evidence="4 10" id="KW-0863">Zinc-finger</keyword>
<evidence type="ECO:0000256" key="7">
    <source>
        <dbReference type="ARBA" id="ARBA00022807"/>
    </source>
</evidence>
<evidence type="ECO:0000256" key="12">
    <source>
        <dbReference type="SAM" id="MobiDB-lite"/>
    </source>
</evidence>
<feature type="domain" description="UBP-type" evidence="14">
    <location>
        <begin position="71"/>
        <end position="189"/>
    </location>
</feature>
<evidence type="ECO:0000256" key="3">
    <source>
        <dbReference type="ARBA" id="ARBA00022723"/>
    </source>
</evidence>
<keyword evidence="8" id="KW-0862">Zinc</keyword>
<feature type="compositionally biased region" description="Basic and acidic residues" evidence="12">
    <location>
        <begin position="204"/>
        <end position="223"/>
    </location>
</feature>
<evidence type="ECO:0000313" key="15">
    <source>
        <dbReference type="EMBL" id="GCB65074.1"/>
    </source>
</evidence>
<dbReference type="InterPro" id="IPR018200">
    <property type="entry name" value="USP_CS"/>
</dbReference>
<dbReference type="InterPro" id="IPR028889">
    <property type="entry name" value="USP"/>
</dbReference>
<dbReference type="Proteomes" id="UP000288216">
    <property type="component" value="Unassembled WGS sequence"/>
</dbReference>
<sequence>MSIASNNPPFQSPSDGNTVKVAVAPFAPPRGRGSRGRRAVVEGYWDNIEMGKKKERQNSPPASETSDSCVPQCVHIRKGLNLNQIKKQLLQYCWNTCEDCKTSSKTEDKHEPDDHPTVWLCLKCGHQGCGRNSEDQHALKHYEKQHSESHCVVLNLDSWSIWCYLCDDEVHYEVKDQLGQFVTCIQKKTAPKCTNRAALPETNENGKGKEDNTMETEKQEKGKTVAQSSQLTPVKGLSNLGNTCFFNAVMQILSQTYVLNELIQGLKTNEATMTVVMPHSLNLGHLEIHLDQPGPLSSAMRQFLLDFQDIKKNVLTPKELFTQVCKKAARFKGFQQQDSQELLRYLLDGMRTEEIKRIDTGILKALNYSSEMMENEESRKTMKVYEKEGSMLNFVDQVFGGTLTSTIMCEECKTVTLVKESFLDLSLPVLDEQSDKKKTLGKSGKNTSENDQNDNHGDCDGNFVSKNKGDVSTGITKYQQKKAKKQAKKQAKNQRQQQKHQAKVLDLENSPAKCSADEVQNEKDAAVSENKEDLESDNIVEEVSQEESLSDGLSTDQCLGTIINESTEENGQEPSQDNTDVDNEEEESSEILHREEHSDHSHSSKNFDSSDIFESNTMNENHSRCSTEDEEIIKNMNKLNLNECTVNHDEITLTLEEYKNSSGITNDLLSSTKVKQVVFLDPEDAFCTLTDKELLSVEDCSIGACLRQFTQIEKLTGANKLLCEECTQRQHKNGSKTNANDKKVYTNARKQMLISSPPPILTLHLKRFQQLGFNLRKINKHIHFPQVLDLAPFCALNCKNVTENCTNVLYSLYGVVEHSGTMRSGHYTAYVKVRTPSNRLAEYVMTRCTLPEIKAEPPMGNWFHISDTRVQAVPEMKVLSAQAYLLFYERIF</sequence>
<dbReference type="OMA" id="MAAGHYV"/>
<dbReference type="PROSITE" id="PS00973">
    <property type="entry name" value="USP_2"/>
    <property type="match status" value="1"/>
</dbReference>
<dbReference type="InterPro" id="IPR050185">
    <property type="entry name" value="Ub_carboxyl-term_hydrolase"/>
</dbReference>
<evidence type="ECO:0000256" key="11">
    <source>
        <dbReference type="RuleBase" id="RU366025"/>
    </source>
</evidence>
<dbReference type="InterPro" id="IPR001394">
    <property type="entry name" value="Peptidase_C19_UCH"/>
</dbReference>
<keyword evidence="5 11" id="KW-0833">Ubl conjugation pathway</keyword>
<keyword evidence="16" id="KW-1185">Reference proteome</keyword>
<dbReference type="InterPro" id="IPR001607">
    <property type="entry name" value="Znf_UBP"/>
</dbReference>
<evidence type="ECO:0000256" key="1">
    <source>
        <dbReference type="ARBA" id="ARBA00000707"/>
    </source>
</evidence>
<dbReference type="EC" id="3.4.19.12" evidence="11"/>
<protein>
    <recommendedName>
        <fullName evidence="11">Ubiquitin carboxyl-terminal hydrolase</fullName>
        <ecNumber evidence="11">3.4.19.12</ecNumber>
    </recommendedName>
</protein>
<feature type="domain" description="USP" evidence="13">
    <location>
        <begin position="235"/>
        <end position="891"/>
    </location>
</feature>
<evidence type="ECO:0000256" key="6">
    <source>
        <dbReference type="ARBA" id="ARBA00022801"/>
    </source>
</evidence>
<evidence type="ECO:0000256" key="4">
    <source>
        <dbReference type="ARBA" id="ARBA00022771"/>
    </source>
</evidence>
<feature type="compositionally biased region" description="Acidic residues" evidence="12">
    <location>
        <begin position="534"/>
        <end position="549"/>
    </location>
</feature>
<dbReference type="PROSITE" id="PS50271">
    <property type="entry name" value="ZF_UBP"/>
    <property type="match status" value="1"/>
</dbReference>
<dbReference type="STRING" id="75743.A0A401NW62"/>
<dbReference type="SMART" id="SM00290">
    <property type="entry name" value="ZnF_UBP"/>
    <property type="match status" value="1"/>
</dbReference>
<gene>
    <name evidence="15" type="ORF">scyTo_0004712</name>
</gene>
<evidence type="ECO:0000256" key="8">
    <source>
        <dbReference type="ARBA" id="ARBA00022833"/>
    </source>
</evidence>
<reference evidence="15 16" key="1">
    <citation type="journal article" date="2018" name="Nat. Ecol. Evol.">
        <title>Shark genomes provide insights into elasmobranch evolution and the origin of vertebrates.</title>
        <authorList>
            <person name="Hara Y"/>
            <person name="Yamaguchi K"/>
            <person name="Onimaru K"/>
            <person name="Kadota M"/>
            <person name="Koyanagi M"/>
            <person name="Keeley SD"/>
            <person name="Tatsumi K"/>
            <person name="Tanaka K"/>
            <person name="Motone F"/>
            <person name="Kageyama Y"/>
            <person name="Nozu R"/>
            <person name="Adachi N"/>
            <person name="Nishimura O"/>
            <person name="Nakagawa R"/>
            <person name="Tanegashima C"/>
            <person name="Kiyatake I"/>
            <person name="Matsumoto R"/>
            <person name="Murakumo K"/>
            <person name="Nishida K"/>
            <person name="Terakita A"/>
            <person name="Kuratani S"/>
            <person name="Sato K"/>
            <person name="Hyodo S Kuraku.S."/>
        </authorList>
    </citation>
    <scope>NUCLEOTIDE SEQUENCE [LARGE SCALE GENOMIC DNA]</scope>
</reference>
<dbReference type="FunFam" id="3.30.40.10:FF:000147">
    <property type="entry name" value="Ubiquitin carboxyl-terminal hydrolase 16"/>
    <property type="match status" value="1"/>
</dbReference>
<comment type="caution">
    <text evidence="15">The sequence shown here is derived from an EMBL/GenBank/DDBJ whole genome shotgun (WGS) entry which is preliminary data.</text>
</comment>